<reference evidence="1" key="1">
    <citation type="journal article" date="2021" name="PeerJ">
        <title>Extensive microbial diversity within the chicken gut microbiome revealed by metagenomics and culture.</title>
        <authorList>
            <person name="Gilroy R."/>
            <person name="Ravi A."/>
            <person name="Getino M."/>
            <person name="Pursley I."/>
            <person name="Horton D.L."/>
            <person name="Alikhan N.F."/>
            <person name="Baker D."/>
            <person name="Gharbi K."/>
            <person name="Hall N."/>
            <person name="Watson M."/>
            <person name="Adriaenssens E.M."/>
            <person name="Foster-Nyarko E."/>
            <person name="Jarju S."/>
            <person name="Secka A."/>
            <person name="Antonio M."/>
            <person name="Oren A."/>
            <person name="Chaudhuri R.R."/>
            <person name="La Ragione R."/>
            <person name="Hildebrand F."/>
            <person name="Pallen M.J."/>
        </authorList>
    </citation>
    <scope>NUCLEOTIDE SEQUENCE</scope>
    <source>
        <strain evidence="1">MalCec1-1739</strain>
    </source>
</reference>
<evidence type="ECO:0000313" key="1">
    <source>
        <dbReference type="EMBL" id="HJD52116.1"/>
    </source>
</evidence>
<name>A0A9D2ZU34_9BACT</name>
<accession>A0A9D2ZU34</accession>
<comment type="caution">
    <text evidence="1">The sequence shown here is derived from an EMBL/GenBank/DDBJ whole genome shotgun (WGS) entry which is preliminary data.</text>
</comment>
<evidence type="ECO:0000313" key="2">
    <source>
        <dbReference type="Proteomes" id="UP000787625"/>
    </source>
</evidence>
<dbReference type="AlphaFoldDB" id="A0A9D2ZU34"/>
<organism evidence="1 2">
    <name type="scientific">Candidatus Avibacteroides avistercoris</name>
    <dbReference type="NCBI Taxonomy" id="2840690"/>
    <lineage>
        <taxon>Bacteria</taxon>
        <taxon>Pseudomonadati</taxon>
        <taxon>Bacteroidota</taxon>
        <taxon>Bacteroidia</taxon>
        <taxon>Bacteroidales</taxon>
        <taxon>Bacteroidaceae</taxon>
        <taxon>Bacteroidaceae incertae sedis</taxon>
        <taxon>Candidatus Avibacteroides</taxon>
    </lineage>
</organism>
<dbReference type="Proteomes" id="UP000787625">
    <property type="component" value="Unassembled WGS sequence"/>
</dbReference>
<sequence length="259" mass="28583">MKDSIKWVAACLLLAGCNVSPQDNSTSVPLAGTDMNDAATVAPGNGAVTFATTSTGQADDYCRFFTQGIRTEAADGSGHSAYICFTPDSLLAELFMPGSGEKVVLERHTLASGAHVWNIEDDDTYNVRCTNGCWTVSRRNQVMFRQSPGDNDYDLGAWRETHYEGLFPATCTDGAKYRLYIRHREHSGDGHFMLHIMHAKPGDGNDTISTYTGRRYTLRGTTSNPDAIVWQLRCDNDNGIYDFLYDPVEQTLTALGKKR</sequence>
<dbReference type="PROSITE" id="PS51257">
    <property type="entry name" value="PROKAR_LIPOPROTEIN"/>
    <property type="match status" value="1"/>
</dbReference>
<reference evidence="1" key="2">
    <citation type="submission" date="2021-04" db="EMBL/GenBank/DDBJ databases">
        <authorList>
            <person name="Gilroy R."/>
        </authorList>
    </citation>
    <scope>NUCLEOTIDE SEQUENCE</scope>
    <source>
        <strain evidence="1">MalCec1-1739</strain>
    </source>
</reference>
<gene>
    <name evidence="1" type="ORF">IAA93_00090</name>
</gene>
<dbReference type="EMBL" id="DWUP01000002">
    <property type="protein sequence ID" value="HJD52116.1"/>
    <property type="molecule type" value="Genomic_DNA"/>
</dbReference>
<protein>
    <submittedName>
        <fullName evidence="1">Copper resistance protein NlpE</fullName>
    </submittedName>
</protein>
<proteinExistence type="predicted"/>